<feature type="coiled-coil region" evidence="1">
    <location>
        <begin position="193"/>
        <end position="220"/>
    </location>
</feature>
<dbReference type="Proteomes" id="UP000319817">
    <property type="component" value="Chromosome"/>
</dbReference>
<evidence type="ECO:0000313" key="4">
    <source>
        <dbReference type="Proteomes" id="UP000319817"/>
    </source>
</evidence>
<evidence type="ECO:0000256" key="1">
    <source>
        <dbReference type="SAM" id="Coils"/>
    </source>
</evidence>
<feature type="region of interest" description="Disordered" evidence="2">
    <location>
        <begin position="44"/>
        <end position="109"/>
    </location>
</feature>
<keyword evidence="4" id="KW-1185">Reference proteome</keyword>
<dbReference type="AlphaFoldDB" id="A0A517P2E9"/>
<organism evidence="3 4">
    <name type="scientific">Stieleria marina</name>
    <dbReference type="NCBI Taxonomy" id="1930275"/>
    <lineage>
        <taxon>Bacteria</taxon>
        <taxon>Pseudomonadati</taxon>
        <taxon>Planctomycetota</taxon>
        <taxon>Planctomycetia</taxon>
        <taxon>Pirellulales</taxon>
        <taxon>Pirellulaceae</taxon>
        <taxon>Stieleria</taxon>
    </lineage>
</organism>
<sequence length="227" mass="24798">MKAIRRVAIVSCSIAVSLLMSELSIAQSRIIRSGSRTYRVVPSSSARAQAVSPSRSASSRAVQRYTPRPTVSSRSSANRTSASRVLAKKAPASESTNREKAEQADSDIPASALLTERGMELVAQLKRLRYAEATLGSRHPSMPGVQEQIVSIRRILKSWGDEDESNASSRDEAGEPDKEIVIVSESVLDALSKDDLKQLVVRLAADVSKLRRRIDELQDEPLAEDEI</sequence>
<evidence type="ECO:0000256" key="2">
    <source>
        <dbReference type="SAM" id="MobiDB-lite"/>
    </source>
</evidence>
<name>A0A517P2E9_9BACT</name>
<gene>
    <name evidence="3" type="ORF">K239x_55720</name>
</gene>
<evidence type="ECO:0000313" key="3">
    <source>
        <dbReference type="EMBL" id="QDT13552.1"/>
    </source>
</evidence>
<feature type="compositionally biased region" description="Low complexity" evidence="2">
    <location>
        <begin position="44"/>
        <end position="85"/>
    </location>
</feature>
<keyword evidence="1" id="KW-0175">Coiled coil</keyword>
<protein>
    <submittedName>
        <fullName evidence="3">Uncharacterized protein</fullName>
    </submittedName>
</protein>
<reference evidence="3 4" key="1">
    <citation type="submission" date="2019-02" db="EMBL/GenBank/DDBJ databases">
        <title>Deep-cultivation of Planctomycetes and their phenomic and genomic characterization uncovers novel biology.</title>
        <authorList>
            <person name="Wiegand S."/>
            <person name="Jogler M."/>
            <person name="Boedeker C."/>
            <person name="Pinto D."/>
            <person name="Vollmers J."/>
            <person name="Rivas-Marin E."/>
            <person name="Kohn T."/>
            <person name="Peeters S.H."/>
            <person name="Heuer A."/>
            <person name="Rast P."/>
            <person name="Oberbeckmann S."/>
            <person name="Bunk B."/>
            <person name="Jeske O."/>
            <person name="Meyerdierks A."/>
            <person name="Storesund J.E."/>
            <person name="Kallscheuer N."/>
            <person name="Luecker S."/>
            <person name="Lage O.M."/>
            <person name="Pohl T."/>
            <person name="Merkel B.J."/>
            <person name="Hornburger P."/>
            <person name="Mueller R.-W."/>
            <person name="Bruemmer F."/>
            <person name="Labrenz M."/>
            <person name="Spormann A.M."/>
            <person name="Op den Camp H."/>
            <person name="Overmann J."/>
            <person name="Amann R."/>
            <person name="Jetten M.S.M."/>
            <person name="Mascher T."/>
            <person name="Medema M.H."/>
            <person name="Devos D.P."/>
            <person name="Kaster A.-K."/>
            <person name="Ovreas L."/>
            <person name="Rohde M."/>
            <person name="Galperin M.Y."/>
            <person name="Jogler C."/>
        </authorList>
    </citation>
    <scope>NUCLEOTIDE SEQUENCE [LARGE SCALE GENOMIC DNA]</scope>
    <source>
        <strain evidence="3 4">K23_9</strain>
    </source>
</reference>
<dbReference type="EMBL" id="CP036526">
    <property type="protein sequence ID" value="QDT13552.1"/>
    <property type="molecule type" value="Genomic_DNA"/>
</dbReference>
<proteinExistence type="predicted"/>
<accession>A0A517P2E9</accession>